<feature type="chain" id="PRO_5038468454" description="Lipoprotein" evidence="1">
    <location>
        <begin position="25"/>
        <end position="242"/>
    </location>
</feature>
<keyword evidence="3" id="KW-1185">Reference proteome</keyword>
<reference evidence="3" key="1">
    <citation type="submission" date="2016-10" db="EMBL/GenBank/DDBJ databases">
        <authorList>
            <person name="Varghese N."/>
            <person name="Submissions S."/>
        </authorList>
    </citation>
    <scope>NUCLEOTIDE SEQUENCE [LARGE SCALE GENOMIC DNA]</scope>
    <source>
        <strain evidence="3">DSM 44993</strain>
    </source>
</reference>
<organism evidence="2 3">
    <name type="scientific">Amycolatopsis saalfeldensis</name>
    <dbReference type="NCBI Taxonomy" id="394193"/>
    <lineage>
        <taxon>Bacteria</taxon>
        <taxon>Bacillati</taxon>
        <taxon>Actinomycetota</taxon>
        <taxon>Actinomycetes</taxon>
        <taxon>Pseudonocardiales</taxon>
        <taxon>Pseudonocardiaceae</taxon>
        <taxon>Amycolatopsis</taxon>
    </lineage>
</organism>
<evidence type="ECO:0000256" key="1">
    <source>
        <dbReference type="SAM" id="SignalP"/>
    </source>
</evidence>
<gene>
    <name evidence="2" type="ORF">SAMN04489732_14432</name>
</gene>
<accession>A0A1H8YQK8</accession>
<name>A0A1H8YQK8_9PSEU</name>
<dbReference type="EMBL" id="FOEF01000044">
    <property type="protein sequence ID" value="SEP54373.1"/>
    <property type="molecule type" value="Genomic_DNA"/>
</dbReference>
<dbReference type="AlphaFoldDB" id="A0A1H8YQK8"/>
<dbReference type="STRING" id="394193.SAMN04489732_14432"/>
<dbReference type="RefSeq" id="WP_245787815.1">
    <property type="nucleotide sequence ID" value="NZ_FOEF01000044.1"/>
</dbReference>
<dbReference type="PROSITE" id="PS51257">
    <property type="entry name" value="PROKAR_LIPOPROTEIN"/>
    <property type="match status" value="1"/>
</dbReference>
<proteinExistence type="predicted"/>
<dbReference type="Proteomes" id="UP000198582">
    <property type="component" value="Unassembled WGS sequence"/>
</dbReference>
<keyword evidence="1" id="KW-0732">Signal</keyword>
<feature type="signal peptide" evidence="1">
    <location>
        <begin position="1"/>
        <end position="24"/>
    </location>
</feature>
<evidence type="ECO:0000313" key="3">
    <source>
        <dbReference type="Proteomes" id="UP000198582"/>
    </source>
</evidence>
<sequence length="242" mass="23356">MKYFVVGAALVVTLVACSSGPAAEAPKGPEALGPGGLRGLTPGMALSAAVAGGALAAKPMSVLDGCAAYTFAGGTAPDAGIMAAESAAATKAADLNQQATAADAKVSHPGVHASAADYARSAKESADAAQLSASAATAIADLATLREARDARLAVGGGASFGKDSLRALVAPPAVKTPEGVGSGTPLAELHQKYDAQGLKPTPAGNFAVPVSGKPGWTYDFAVADGAKVGAVSLVAEAVSCG</sequence>
<protein>
    <recommendedName>
        <fullName evidence="4">Lipoprotein</fullName>
    </recommendedName>
</protein>
<evidence type="ECO:0008006" key="4">
    <source>
        <dbReference type="Google" id="ProtNLM"/>
    </source>
</evidence>
<evidence type="ECO:0000313" key="2">
    <source>
        <dbReference type="EMBL" id="SEP54373.1"/>
    </source>
</evidence>